<dbReference type="InterPro" id="IPR035906">
    <property type="entry name" value="MetI-like_sf"/>
</dbReference>
<evidence type="ECO:0000256" key="3">
    <source>
        <dbReference type="ARBA" id="ARBA00022448"/>
    </source>
</evidence>
<dbReference type="AlphaFoldDB" id="A0A329QC47"/>
<reference evidence="11 12" key="1">
    <citation type="submission" date="2018-06" db="EMBL/GenBank/DDBJ databases">
        <title>Phytoactinopolyspora halophila sp. nov., a novel halophilic actinomycete isolated from a saline soil in China.</title>
        <authorList>
            <person name="Tang S.-K."/>
        </authorList>
    </citation>
    <scope>NUCLEOTIDE SEQUENCE [LARGE SCALE GENOMIC DNA]</scope>
    <source>
        <strain evidence="11 12">YIM 96934</strain>
    </source>
</reference>
<keyword evidence="3 9" id="KW-0813">Transport</keyword>
<dbReference type="InterPro" id="IPR050901">
    <property type="entry name" value="BP-dep_ABC_trans_perm"/>
</dbReference>
<feature type="transmembrane region" description="Helical" evidence="9">
    <location>
        <begin position="241"/>
        <end position="262"/>
    </location>
</feature>
<accession>A0A329QC47</accession>
<keyword evidence="12" id="KW-1185">Reference proteome</keyword>
<evidence type="ECO:0000256" key="7">
    <source>
        <dbReference type="ARBA" id="ARBA00022989"/>
    </source>
</evidence>
<evidence type="ECO:0000256" key="1">
    <source>
        <dbReference type="ARBA" id="ARBA00004651"/>
    </source>
</evidence>
<dbReference type="SUPFAM" id="SSF161098">
    <property type="entry name" value="MetI-like"/>
    <property type="match status" value="1"/>
</dbReference>
<dbReference type="CDD" id="cd06261">
    <property type="entry name" value="TM_PBP2"/>
    <property type="match status" value="1"/>
</dbReference>
<comment type="similarity">
    <text evidence="2">Belongs to the binding-protein-dependent transport system permease family. MalFG subfamily.</text>
</comment>
<proteinExistence type="inferred from homology"/>
<keyword evidence="4" id="KW-1003">Cell membrane</keyword>
<feature type="transmembrane region" description="Helical" evidence="9">
    <location>
        <begin position="143"/>
        <end position="164"/>
    </location>
</feature>
<dbReference type="PANTHER" id="PTHR32243">
    <property type="entry name" value="MALTOSE TRANSPORT SYSTEM PERMEASE-RELATED"/>
    <property type="match status" value="1"/>
</dbReference>
<gene>
    <name evidence="11" type="ORF">DPM12_21650</name>
</gene>
<evidence type="ECO:0000313" key="11">
    <source>
        <dbReference type="EMBL" id="RAW09319.1"/>
    </source>
</evidence>
<evidence type="ECO:0000256" key="6">
    <source>
        <dbReference type="ARBA" id="ARBA00022692"/>
    </source>
</evidence>
<feature type="transmembrane region" description="Helical" evidence="9">
    <location>
        <begin position="12"/>
        <end position="32"/>
    </location>
</feature>
<dbReference type="OrthoDB" id="3568785at2"/>
<dbReference type="InterPro" id="IPR000515">
    <property type="entry name" value="MetI-like"/>
</dbReference>
<organism evidence="11 12">
    <name type="scientific">Phytoactinopolyspora halophila</name>
    <dbReference type="NCBI Taxonomy" id="1981511"/>
    <lineage>
        <taxon>Bacteria</taxon>
        <taxon>Bacillati</taxon>
        <taxon>Actinomycetota</taxon>
        <taxon>Actinomycetes</taxon>
        <taxon>Jiangellales</taxon>
        <taxon>Jiangellaceae</taxon>
        <taxon>Phytoactinopolyspora</taxon>
    </lineage>
</organism>
<name>A0A329QC47_9ACTN</name>
<protein>
    <submittedName>
        <fullName evidence="11">Carbohydrate ABC transporter permease</fullName>
    </submittedName>
</protein>
<keyword evidence="8 9" id="KW-0472">Membrane</keyword>
<evidence type="ECO:0000256" key="9">
    <source>
        <dbReference type="RuleBase" id="RU363032"/>
    </source>
</evidence>
<dbReference type="PANTHER" id="PTHR32243:SF50">
    <property type="entry name" value="MALTOSE_MALTODEXTRIN TRANSPORT SYSTEM PERMEASE PROTEIN MALG"/>
    <property type="match status" value="1"/>
</dbReference>
<evidence type="ECO:0000313" key="12">
    <source>
        <dbReference type="Proteomes" id="UP000250462"/>
    </source>
</evidence>
<dbReference type="Pfam" id="PF00528">
    <property type="entry name" value="BPD_transp_1"/>
    <property type="match status" value="1"/>
</dbReference>
<sequence>MRTKRLFRKSAGYAILGVTVLVALTPIVWLALTSVKSATDLIAWPPKIFFSPTLDNYREIFQTRQIPVSRYFVNSVVVTLVSTVVSVALAAFAAYALSRLRPRGHRFIGLLILSVRMLPPIALVSPLFLIASRLDVLDTRLALILPYIALNIPLATWMLQGFFMDLPRELEEAALVDGCGYIRTFLLIILPLTGPGLAAVSVFSFVLAWSDLVLALPLTRSDAATLPVLASSVRTEEGIQFGQLGVIAMLIVIPVALFTVVVRRWLVRGVTAGAVK</sequence>
<feature type="domain" description="ABC transmembrane type-1" evidence="10">
    <location>
        <begin position="72"/>
        <end position="262"/>
    </location>
</feature>
<keyword evidence="7 9" id="KW-1133">Transmembrane helix</keyword>
<dbReference type="RefSeq" id="WP_112260434.1">
    <property type="nucleotide sequence ID" value="NZ_QMIG01000046.1"/>
</dbReference>
<evidence type="ECO:0000256" key="8">
    <source>
        <dbReference type="ARBA" id="ARBA00023136"/>
    </source>
</evidence>
<feature type="transmembrane region" description="Helical" evidence="9">
    <location>
        <begin position="107"/>
        <end position="131"/>
    </location>
</feature>
<evidence type="ECO:0000256" key="2">
    <source>
        <dbReference type="ARBA" id="ARBA00009047"/>
    </source>
</evidence>
<evidence type="ECO:0000259" key="10">
    <source>
        <dbReference type="PROSITE" id="PS50928"/>
    </source>
</evidence>
<dbReference type="Proteomes" id="UP000250462">
    <property type="component" value="Unassembled WGS sequence"/>
</dbReference>
<dbReference type="Gene3D" id="1.10.3720.10">
    <property type="entry name" value="MetI-like"/>
    <property type="match status" value="1"/>
</dbReference>
<dbReference type="EMBL" id="QMIG01000046">
    <property type="protein sequence ID" value="RAW09319.1"/>
    <property type="molecule type" value="Genomic_DNA"/>
</dbReference>
<evidence type="ECO:0000256" key="5">
    <source>
        <dbReference type="ARBA" id="ARBA00022597"/>
    </source>
</evidence>
<comment type="subcellular location">
    <subcellularLocation>
        <location evidence="1 9">Cell membrane</location>
        <topology evidence="1 9">Multi-pass membrane protein</topology>
    </subcellularLocation>
</comment>
<dbReference type="PROSITE" id="PS50928">
    <property type="entry name" value="ABC_TM1"/>
    <property type="match status" value="1"/>
</dbReference>
<dbReference type="GO" id="GO:0055085">
    <property type="term" value="P:transmembrane transport"/>
    <property type="evidence" value="ECO:0007669"/>
    <property type="project" value="InterPro"/>
</dbReference>
<evidence type="ECO:0000256" key="4">
    <source>
        <dbReference type="ARBA" id="ARBA00022475"/>
    </source>
</evidence>
<feature type="transmembrane region" description="Helical" evidence="9">
    <location>
        <begin position="185"/>
        <end position="209"/>
    </location>
</feature>
<feature type="transmembrane region" description="Helical" evidence="9">
    <location>
        <begin position="71"/>
        <end position="95"/>
    </location>
</feature>
<keyword evidence="6 9" id="KW-0812">Transmembrane</keyword>
<keyword evidence="5" id="KW-0762">Sugar transport</keyword>
<comment type="caution">
    <text evidence="11">The sequence shown here is derived from an EMBL/GenBank/DDBJ whole genome shotgun (WGS) entry which is preliminary data.</text>
</comment>
<dbReference type="GO" id="GO:0005886">
    <property type="term" value="C:plasma membrane"/>
    <property type="evidence" value="ECO:0007669"/>
    <property type="project" value="UniProtKB-SubCell"/>
</dbReference>